<dbReference type="AlphaFoldDB" id="A0A2S0PCW2"/>
<name>A0A2S0PCW2_9NEIS</name>
<proteinExistence type="predicted"/>
<organism evidence="1 2">
    <name type="scientific">Microvirgula aerodenitrificans</name>
    <dbReference type="NCBI Taxonomy" id="57480"/>
    <lineage>
        <taxon>Bacteria</taxon>
        <taxon>Pseudomonadati</taxon>
        <taxon>Pseudomonadota</taxon>
        <taxon>Betaproteobacteria</taxon>
        <taxon>Neisseriales</taxon>
        <taxon>Aquaspirillaceae</taxon>
        <taxon>Microvirgula</taxon>
    </lineage>
</organism>
<evidence type="ECO:0000313" key="1">
    <source>
        <dbReference type="EMBL" id="AVY95172.1"/>
    </source>
</evidence>
<protein>
    <submittedName>
        <fullName evidence="1">Flagellar basal body rod protein FlgC</fullName>
    </submittedName>
</protein>
<dbReference type="Proteomes" id="UP000244173">
    <property type="component" value="Chromosome"/>
</dbReference>
<keyword evidence="1" id="KW-0966">Cell projection</keyword>
<gene>
    <name evidence="1" type="ORF">DAI18_14805</name>
</gene>
<sequence>MGVWQSMAISESGMRIEQLRAETAARNIARANVPLAAGVTPRGPLRVVARADGLAFGRLLQAERQGMADGLVRGQVVESADRGPRRVLDPGHPLADEHGFVAYPGIRTLDEMFVLTLATRAYEANVVAFNAARTMALRALDIGGR</sequence>
<keyword evidence="1" id="KW-0282">Flagellum</keyword>
<dbReference type="OrthoDB" id="9794148at2"/>
<accession>A0A2S0PCW2</accession>
<dbReference type="EMBL" id="CP028519">
    <property type="protein sequence ID" value="AVY95172.1"/>
    <property type="molecule type" value="Genomic_DNA"/>
</dbReference>
<dbReference type="STRING" id="1122240.GCA_000620105_01984"/>
<reference evidence="1 2" key="1">
    <citation type="submission" date="2018-04" db="EMBL/GenBank/DDBJ databases">
        <title>Denitrifier Microvirgula.</title>
        <authorList>
            <person name="Anderson E."/>
            <person name="Jang J."/>
            <person name="Ishii S."/>
        </authorList>
    </citation>
    <scope>NUCLEOTIDE SEQUENCE [LARGE SCALE GENOMIC DNA]</scope>
    <source>
        <strain evidence="1 2">BE2.4</strain>
    </source>
</reference>
<evidence type="ECO:0000313" key="2">
    <source>
        <dbReference type="Proteomes" id="UP000244173"/>
    </source>
</evidence>
<dbReference type="KEGG" id="maer:DAI18_14805"/>
<dbReference type="RefSeq" id="WP_107889799.1">
    <property type="nucleotide sequence ID" value="NZ_CP028519.1"/>
</dbReference>
<keyword evidence="1" id="KW-0969">Cilium</keyword>
<keyword evidence="2" id="KW-1185">Reference proteome</keyword>